<sequence length="379" mass="43450">MATGEEDPRVTESLQRHISRMKSLKEQNKTMGERSWLNTKSREKLFADKCWAKPTPQFLPTKHPVFSGKRPTKADKVKAEQHKTKLEARAVAAEKKKTDALNLAREHDANFGLDRLEKQSMEKLAVESMPWRASYTVHLSKAPQIEPVPPLTADDKKRLEERDKKAEEKFCKRSEKLQKQRATIGLERMPPRSAEKFGANLRLWNKDSWAIGVANARPGAGKKPALPARSKLPKKVKEEISQKVEVRQDEAMKQFHKRHVEVQKSVAKQGISKHKLPPESVDKFAADVRYWNKVSFQLQVRLNQKKIRQAAEAKDNVAARQNGKLERDLKHLKKAFKLKHKPEHAGALPEFGVRCNWQSPMAPAWRRPQAPEIPIRVCP</sequence>
<feature type="region of interest" description="Disordered" evidence="1">
    <location>
        <begin position="145"/>
        <end position="174"/>
    </location>
</feature>
<proteinExistence type="predicted"/>
<feature type="region of interest" description="Disordered" evidence="1">
    <location>
        <begin position="61"/>
        <end position="83"/>
    </location>
</feature>
<dbReference type="Proteomes" id="UP001190700">
    <property type="component" value="Unassembled WGS sequence"/>
</dbReference>
<keyword evidence="3" id="KW-1185">Reference proteome</keyword>
<feature type="compositionally biased region" description="Basic and acidic residues" evidence="1">
    <location>
        <begin position="72"/>
        <end position="83"/>
    </location>
</feature>
<name>A0AAE0H358_9CHLO</name>
<reference evidence="2 3" key="1">
    <citation type="journal article" date="2015" name="Genome Biol. Evol.">
        <title>Comparative Genomics of a Bacterivorous Green Alga Reveals Evolutionary Causalities and Consequences of Phago-Mixotrophic Mode of Nutrition.</title>
        <authorList>
            <person name="Burns J.A."/>
            <person name="Paasch A."/>
            <person name="Narechania A."/>
            <person name="Kim E."/>
        </authorList>
    </citation>
    <scope>NUCLEOTIDE SEQUENCE [LARGE SCALE GENOMIC DNA]</scope>
    <source>
        <strain evidence="2 3">PLY_AMNH</strain>
    </source>
</reference>
<evidence type="ECO:0000313" key="3">
    <source>
        <dbReference type="Proteomes" id="UP001190700"/>
    </source>
</evidence>
<protein>
    <submittedName>
        <fullName evidence="2">Uncharacterized protein</fullName>
    </submittedName>
</protein>
<evidence type="ECO:0000256" key="1">
    <source>
        <dbReference type="SAM" id="MobiDB-lite"/>
    </source>
</evidence>
<comment type="caution">
    <text evidence="2">The sequence shown here is derived from an EMBL/GenBank/DDBJ whole genome shotgun (WGS) entry which is preliminary data.</text>
</comment>
<dbReference type="AlphaFoldDB" id="A0AAE0H358"/>
<dbReference type="EMBL" id="LGRX02000271">
    <property type="protein sequence ID" value="KAK3289017.1"/>
    <property type="molecule type" value="Genomic_DNA"/>
</dbReference>
<organism evidence="2 3">
    <name type="scientific">Cymbomonas tetramitiformis</name>
    <dbReference type="NCBI Taxonomy" id="36881"/>
    <lineage>
        <taxon>Eukaryota</taxon>
        <taxon>Viridiplantae</taxon>
        <taxon>Chlorophyta</taxon>
        <taxon>Pyramimonadophyceae</taxon>
        <taxon>Pyramimonadales</taxon>
        <taxon>Pyramimonadaceae</taxon>
        <taxon>Cymbomonas</taxon>
    </lineage>
</organism>
<accession>A0AAE0H358</accession>
<feature type="compositionally biased region" description="Basic and acidic residues" evidence="1">
    <location>
        <begin position="153"/>
        <end position="174"/>
    </location>
</feature>
<gene>
    <name evidence="2" type="ORF">CYMTET_3532</name>
</gene>
<evidence type="ECO:0000313" key="2">
    <source>
        <dbReference type="EMBL" id="KAK3289017.1"/>
    </source>
</evidence>